<organism evidence="10 11">
    <name type="scientific">Boothiomyces macroporosus</name>
    <dbReference type="NCBI Taxonomy" id="261099"/>
    <lineage>
        <taxon>Eukaryota</taxon>
        <taxon>Fungi</taxon>
        <taxon>Fungi incertae sedis</taxon>
        <taxon>Chytridiomycota</taxon>
        <taxon>Chytridiomycota incertae sedis</taxon>
        <taxon>Chytridiomycetes</taxon>
        <taxon>Rhizophydiales</taxon>
        <taxon>Terramycetaceae</taxon>
        <taxon>Boothiomyces</taxon>
    </lineage>
</organism>
<dbReference type="Proteomes" id="UP001210925">
    <property type="component" value="Unassembled WGS sequence"/>
</dbReference>
<feature type="domain" description="Malic enzyme NAD-binding" evidence="8">
    <location>
        <begin position="175"/>
        <end position="433"/>
    </location>
</feature>
<dbReference type="EMBL" id="JADGKB010000007">
    <property type="protein sequence ID" value="KAJ3261207.1"/>
    <property type="molecule type" value="Genomic_DNA"/>
</dbReference>
<comment type="similarity">
    <text evidence="2">Belongs to the malic enzymes family.</text>
</comment>
<dbReference type="InterPro" id="IPR037062">
    <property type="entry name" value="Malic_N_dom_sf"/>
</dbReference>
<dbReference type="FunFam" id="3.40.50.720:FF:000182">
    <property type="entry name" value="NAD-dependent malic enzyme"/>
    <property type="match status" value="1"/>
</dbReference>
<protein>
    <recommendedName>
        <fullName evidence="12">Malic enzyme</fullName>
    </recommendedName>
</protein>
<dbReference type="InterPro" id="IPR012302">
    <property type="entry name" value="Malic_NAD-bd"/>
</dbReference>
<dbReference type="NCBIfam" id="NF010052">
    <property type="entry name" value="PRK13529.1"/>
    <property type="match status" value="1"/>
</dbReference>
<dbReference type="SMART" id="SM00919">
    <property type="entry name" value="Malic_M"/>
    <property type="match status" value="1"/>
</dbReference>
<dbReference type="PRINTS" id="PR00072">
    <property type="entry name" value="MALOXRDTASE"/>
</dbReference>
<dbReference type="InterPro" id="IPR012301">
    <property type="entry name" value="Malic_N_dom"/>
</dbReference>
<reference evidence="10" key="1">
    <citation type="submission" date="2020-05" db="EMBL/GenBank/DDBJ databases">
        <title>Phylogenomic resolution of chytrid fungi.</title>
        <authorList>
            <person name="Stajich J.E."/>
            <person name="Amses K."/>
            <person name="Simmons R."/>
            <person name="Seto K."/>
            <person name="Myers J."/>
            <person name="Bonds A."/>
            <person name="Quandt C.A."/>
            <person name="Barry K."/>
            <person name="Liu P."/>
            <person name="Grigoriev I."/>
            <person name="Longcore J.E."/>
            <person name="James T.Y."/>
        </authorList>
    </citation>
    <scope>NUCLEOTIDE SEQUENCE</scope>
    <source>
        <strain evidence="10">PLAUS21</strain>
    </source>
</reference>
<accession>A0AAD5UM51</accession>
<evidence type="ECO:0000259" key="8">
    <source>
        <dbReference type="SMART" id="SM00919"/>
    </source>
</evidence>
<dbReference type="GO" id="GO:0006108">
    <property type="term" value="P:malate metabolic process"/>
    <property type="evidence" value="ECO:0007669"/>
    <property type="project" value="TreeGrafter"/>
</dbReference>
<feature type="binding site" evidence="6">
    <location>
        <position position="364"/>
    </location>
    <ligand>
        <name>(S)-malate</name>
        <dbReference type="ChEBI" id="CHEBI:15589"/>
    </ligand>
</feature>
<feature type="active site" description="Proton donor" evidence="5">
    <location>
        <position position="9"/>
    </location>
</feature>
<dbReference type="CDD" id="cd05312">
    <property type="entry name" value="NAD_bind_1_malic_enz"/>
    <property type="match status" value="1"/>
</dbReference>
<dbReference type="SMART" id="SM01274">
    <property type="entry name" value="malic"/>
    <property type="match status" value="1"/>
</dbReference>
<feature type="binding site" evidence="7">
    <location>
        <position position="174"/>
    </location>
    <ligand>
        <name>a divalent metal cation</name>
        <dbReference type="ChEBI" id="CHEBI:60240"/>
    </ligand>
</feature>
<comment type="cofactor">
    <cofactor evidence="1">
        <name>Mn(2+)</name>
        <dbReference type="ChEBI" id="CHEBI:29035"/>
    </cofactor>
</comment>
<evidence type="ECO:0000256" key="3">
    <source>
        <dbReference type="ARBA" id="ARBA00022723"/>
    </source>
</evidence>
<feature type="binding site" evidence="7">
    <location>
        <position position="150"/>
    </location>
    <ligand>
        <name>a divalent metal cation</name>
        <dbReference type="ChEBI" id="CHEBI:60240"/>
    </ligand>
</feature>
<dbReference type="GO" id="GO:0051287">
    <property type="term" value="F:NAD binding"/>
    <property type="evidence" value="ECO:0007669"/>
    <property type="project" value="InterPro"/>
</dbReference>
<evidence type="ECO:0000256" key="6">
    <source>
        <dbReference type="PIRSR" id="PIRSR000106-2"/>
    </source>
</evidence>
<comment type="cofactor">
    <cofactor evidence="7">
        <name>Mg(2+)</name>
        <dbReference type="ChEBI" id="CHEBI:18420"/>
    </cofactor>
    <cofactor evidence="7">
        <name>Mn(2+)</name>
        <dbReference type="ChEBI" id="CHEBI:29035"/>
    </cofactor>
    <text evidence="7">Divalent metal cations. Prefers magnesium or manganese.</text>
</comment>
<dbReference type="InterPro" id="IPR001891">
    <property type="entry name" value="Malic_OxRdtase"/>
</dbReference>
<dbReference type="GO" id="GO:0005739">
    <property type="term" value="C:mitochondrion"/>
    <property type="evidence" value="ECO:0007669"/>
    <property type="project" value="TreeGrafter"/>
</dbReference>
<comment type="caution">
    <text evidence="10">The sequence shown here is derived from an EMBL/GenBank/DDBJ whole genome shotgun (WGS) entry which is preliminary data.</text>
</comment>
<feature type="binding site" evidence="6">
    <location>
        <position position="61"/>
    </location>
    <ligand>
        <name>(S)-malate</name>
        <dbReference type="ChEBI" id="CHEBI:15589"/>
    </ligand>
</feature>
<dbReference type="Gene3D" id="3.40.50.720">
    <property type="entry name" value="NAD(P)-binding Rossmann-like Domain"/>
    <property type="match status" value="1"/>
</dbReference>
<evidence type="ECO:0000256" key="5">
    <source>
        <dbReference type="PIRSR" id="PIRSR000106-1"/>
    </source>
</evidence>
<dbReference type="InterPro" id="IPR036291">
    <property type="entry name" value="NAD(P)-bd_dom_sf"/>
</dbReference>
<evidence type="ECO:0000313" key="10">
    <source>
        <dbReference type="EMBL" id="KAJ3261207.1"/>
    </source>
</evidence>
<dbReference type="SUPFAM" id="SSF51735">
    <property type="entry name" value="NAD(P)-binding Rossmann-fold domains"/>
    <property type="match status" value="1"/>
</dbReference>
<dbReference type="SUPFAM" id="SSF53223">
    <property type="entry name" value="Aminoacid dehydrogenase-like, N-terminal domain"/>
    <property type="match status" value="1"/>
</dbReference>
<dbReference type="PANTHER" id="PTHR23406:SF32">
    <property type="entry name" value="NADP-DEPENDENT MALIC ENZYME"/>
    <property type="match status" value="1"/>
</dbReference>
<evidence type="ECO:0000313" key="11">
    <source>
        <dbReference type="Proteomes" id="UP001210925"/>
    </source>
</evidence>
<dbReference type="AlphaFoldDB" id="A0AAD5UM51"/>
<keyword evidence="11" id="KW-1185">Reference proteome</keyword>
<feature type="active site" description="Proton acceptor" evidence="5">
    <location>
        <position position="79"/>
    </location>
</feature>
<dbReference type="Pfam" id="PF00390">
    <property type="entry name" value="malic"/>
    <property type="match status" value="1"/>
</dbReference>
<feature type="binding site" evidence="6">
    <location>
        <position position="320"/>
    </location>
    <ligand>
        <name>(S)-malate</name>
        <dbReference type="ChEBI" id="CHEBI:15589"/>
    </ligand>
</feature>
<dbReference type="PANTHER" id="PTHR23406">
    <property type="entry name" value="MALIC ENZYME-RELATED"/>
    <property type="match status" value="1"/>
</dbReference>
<dbReference type="GO" id="GO:0004471">
    <property type="term" value="F:malate dehydrogenase (decarboxylating) (NAD+) activity"/>
    <property type="evidence" value="ECO:0007669"/>
    <property type="project" value="TreeGrafter"/>
</dbReference>
<dbReference type="Pfam" id="PF03949">
    <property type="entry name" value="Malic_M"/>
    <property type="match status" value="1"/>
</dbReference>
<keyword evidence="4" id="KW-0560">Oxidoreductase</keyword>
<keyword evidence="3 7" id="KW-0479">Metal-binding</keyword>
<name>A0AAD5UM51_9FUNG</name>
<evidence type="ECO:0008006" key="12">
    <source>
        <dbReference type="Google" id="ProtNLM"/>
    </source>
</evidence>
<sequence length="462" mass="51021">MKAMTPLVYTPVVGEACQKWSDIYRQPEGMYLPVTELGNLDSIIAQFEGDPQICVVTDGGRILGLGDLGVGGLGISIGKLDLYTACAGISHHHTLPIVIDFGTNNQDLLNNPLYLGLRQNRVDVETQARFMDEFMECITRRFPKIIVQFEDFATDNAFKWLGRYQKKYACFNDDIQGTGAVVLSGIQKALELAKIKPEECRVVFMGAGSAGVGVARMISEWIEHHSDLTEEEAKKLIYLVDSKGLVCNSRGDKLADHKKYFARNDIDFCSTNNSTLMGVLEHVKPNILIGLCTVKDAFVPDILKYMAEINERPIIMPLSNPVGKSECTFEQAMVHTNNKVIFASGSPFPSYSADGVEMVPGQGNNMYIFPGLGLGCILSQTTRVTNNMVFAASKALADCVTEEETSKGMIYPEIDRIRECSLEIAVAVIKTAVQEGVGKMPETTDLRAWVESKMYDPFYSKL</sequence>
<dbReference type="InterPro" id="IPR046346">
    <property type="entry name" value="Aminoacid_DH-like_N_sf"/>
</dbReference>
<proteinExistence type="inferred from homology"/>
<evidence type="ECO:0000256" key="7">
    <source>
        <dbReference type="PIRSR" id="PIRSR000106-3"/>
    </source>
</evidence>
<evidence type="ECO:0000256" key="1">
    <source>
        <dbReference type="ARBA" id="ARBA00001936"/>
    </source>
</evidence>
<dbReference type="Gene3D" id="3.40.50.10380">
    <property type="entry name" value="Malic enzyme, N-terminal domain"/>
    <property type="match status" value="1"/>
</dbReference>
<dbReference type="GO" id="GO:0046872">
    <property type="term" value="F:metal ion binding"/>
    <property type="evidence" value="ECO:0007669"/>
    <property type="project" value="UniProtKB-KW"/>
</dbReference>
<gene>
    <name evidence="10" type="ORF">HK103_006516</name>
</gene>
<feature type="domain" description="Malic enzyme N-terminal" evidence="9">
    <location>
        <begin position="1"/>
        <end position="165"/>
    </location>
</feature>
<evidence type="ECO:0000256" key="2">
    <source>
        <dbReference type="ARBA" id="ARBA00008785"/>
    </source>
</evidence>
<evidence type="ECO:0000259" key="9">
    <source>
        <dbReference type="SMART" id="SM01274"/>
    </source>
</evidence>
<feature type="binding site" evidence="7">
    <location>
        <position position="151"/>
    </location>
    <ligand>
        <name>a divalent metal cation</name>
        <dbReference type="ChEBI" id="CHEBI:60240"/>
    </ligand>
</feature>
<evidence type="ECO:0000256" key="4">
    <source>
        <dbReference type="ARBA" id="ARBA00023002"/>
    </source>
</evidence>
<dbReference type="PIRSF" id="PIRSF000106">
    <property type="entry name" value="ME"/>
    <property type="match status" value="1"/>
</dbReference>